<feature type="compositionally biased region" description="Low complexity" evidence="2">
    <location>
        <begin position="503"/>
        <end position="526"/>
    </location>
</feature>
<dbReference type="Pfam" id="PF00651">
    <property type="entry name" value="BTB"/>
    <property type="match status" value="1"/>
</dbReference>
<sequence length="689" mass="69068">MRRPTDDYCDSLYSTAYTERLCPDVVLRAFGKAYPAHRVILASQSAYFATLLRWVSWQPAAGAGQGAAAGAEWPGLPCHELVLGEDVTQSGFEWILEYFYASPHVAVTSDNAFDVLATAHYLGVTAVQTACVEFLAQHLDPHNLAACLQWATRADHGEASDLLVASCRRLLALRLPRNLAAWAPALVHIEPRTLLDIMSSDHLAVPTEYDRYELVKEVAKICASAAASASAAWGDAEEDAADGDGGGGGAAATTAAAAAAAGTLEVRRMLSSALRLSDEGLAGHLPLAGSRASSAGVPSPAGGGSLLASVAGSSDAGPASGASCRAFAMGTSPSPSASEASACADGGGSSSGSSALTSSQASSRSTVRLCEPGGGSAAAAAAEERGGEDGGAASSSGAAAASPSSPRQRPASDDGAVTGGPGPGSPADAAAAAAAAGAAACSRLLLHGAVRYEHLTVPQLMAIEAEGLVESEVLHSALWQRTRLDCRIHARGTAARPRSQASTSADGTAAEVAAAAPAPALSRSPTMGAAAPGTVDARLGPEPQPGRAFRVCWRLAAGALKKLQPRDMLQSEPHQHAGALWQLRLCRSDRSRGHLGLFVGRHLATSSAAAAAAAAAGCAAAAGQQPGGGPRVVSPARQLEVAAARPAAPGRPASRAPGTAAATARPSSAAAARYAPLVLVHGSRLGAAG</sequence>
<dbReference type="SMART" id="SM00225">
    <property type="entry name" value="BTB"/>
    <property type="match status" value="1"/>
</dbReference>
<evidence type="ECO:0000313" key="5">
    <source>
        <dbReference type="Proteomes" id="UP001165080"/>
    </source>
</evidence>
<proteinExistence type="predicted"/>
<evidence type="ECO:0000256" key="1">
    <source>
        <dbReference type="ARBA" id="ARBA00004906"/>
    </source>
</evidence>
<keyword evidence="5" id="KW-1185">Reference proteome</keyword>
<evidence type="ECO:0000259" key="3">
    <source>
        <dbReference type="PROSITE" id="PS50097"/>
    </source>
</evidence>
<accession>A0A9W6EXU6</accession>
<organism evidence="4 5">
    <name type="scientific">Pleodorina starrii</name>
    <dbReference type="NCBI Taxonomy" id="330485"/>
    <lineage>
        <taxon>Eukaryota</taxon>
        <taxon>Viridiplantae</taxon>
        <taxon>Chlorophyta</taxon>
        <taxon>core chlorophytes</taxon>
        <taxon>Chlorophyceae</taxon>
        <taxon>CS clade</taxon>
        <taxon>Chlamydomonadales</taxon>
        <taxon>Volvocaceae</taxon>
        <taxon>Pleodorina</taxon>
    </lineage>
</organism>
<feature type="domain" description="BTB" evidence="3">
    <location>
        <begin position="23"/>
        <end position="100"/>
    </location>
</feature>
<dbReference type="Proteomes" id="UP001165080">
    <property type="component" value="Unassembled WGS sequence"/>
</dbReference>
<name>A0A9W6EXU6_9CHLO</name>
<feature type="region of interest" description="Disordered" evidence="2">
    <location>
        <begin position="492"/>
        <end position="541"/>
    </location>
</feature>
<dbReference type="PROSITE" id="PS50097">
    <property type="entry name" value="BTB"/>
    <property type="match status" value="1"/>
</dbReference>
<comment type="caution">
    <text evidence="4">The sequence shown here is derived from an EMBL/GenBank/DDBJ whole genome shotgun (WGS) entry which is preliminary data.</text>
</comment>
<dbReference type="PANTHER" id="PTHR47369:SF1">
    <property type="entry name" value="BTB_POZ DOMAIN-CONTAINING PROTEIN"/>
    <property type="match status" value="1"/>
</dbReference>
<protein>
    <recommendedName>
        <fullName evidence="3">BTB domain-containing protein</fullName>
    </recommendedName>
</protein>
<dbReference type="EMBL" id="BRXU01000002">
    <property type="protein sequence ID" value="GLC49318.1"/>
    <property type="molecule type" value="Genomic_DNA"/>
</dbReference>
<dbReference type="PANTHER" id="PTHR47369">
    <property type="entry name" value="BTB/POZ DOMAIN-CONTAINING PROTEIN"/>
    <property type="match status" value="1"/>
</dbReference>
<dbReference type="AlphaFoldDB" id="A0A9W6EXU6"/>
<feature type="compositionally biased region" description="Low complexity" evidence="2">
    <location>
        <begin position="391"/>
        <end position="409"/>
    </location>
</feature>
<reference evidence="4 5" key="1">
    <citation type="journal article" date="2023" name="Commun. Biol.">
        <title>Reorganization of the ancestral sex-determining regions during the evolution of trioecy in Pleodorina starrii.</title>
        <authorList>
            <person name="Takahashi K."/>
            <person name="Suzuki S."/>
            <person name="Kawai-Toyooka H."/>
            <person name="Yamamoto K."/>
            <person name="Hamaji T."/>
            <person name="Ootsuki R."/>
            <person name="Yamaguchi H."/>
            <person name="Kawachi M."/>
            <person name="Higashiyama T."/>
            <person name="Nozaki H."/>
        </authorList>
    </citation>
    <scope>NUCLEOTIDE SEQUENCE [LARGE SCALE GENOMIC DNA]</scope>
    <source>
        <strain evidence="4 5">NIES-4479</strain>
    </source>
</reference>
<feature type="region of interest" description="Disordered" evidence="2">
    <location>
        <begin position="330"/>
        <end position="428"/>
    </location>
</feature>
<feature type="compositionally biased region" description="Low complexity" evidence="2">
    <location>
        <begin position="351"/>
        <end position="365"/>
    </location>
</feature>
<comment type="pathway">
    <text evidence="1">Protein modification; protein ubiquitination.</text>
</comment>
<gene>
    <name evidence="4" type="primary">PLEST004232</name>
    <name evidence="4" type="ORF">PLESTB_000206200</name>
</gene>
<feature type="compositionally biased region" description="Low complexity" evidence="2">
    <location>
        <begin position="332"/>
        <end position="344"/>
    </location>
</feature>
<evidence type="ECO:0000256" key="2">
    <source>
        <dbReference type="SAM" id="MobiDB-lite"/>
    </source>
</evidence>
<dbReference type="SUPFAM" id="SSF54695">
    <property type="entry name" value="POZ domain"/>
    <property type="match status" value="1"/>
</dbReference>
<feature type="region of interest" description="Disordered" evidence="2">
    <location>
        <begin position="642"/>
        <end position="668"/>
    </location>
</feature>
<dbReference type="InterPro" id="IPR000210">
    <property type="entry name" value="BTB/POZ_dom"/>
</dbReference>
<dbReference type="Gene3D" id="3.30.710.10">
    <property type="entry name" value="Potassium Channel Kv1.1, Chain A"/>
    <property type="match status" value="1"/>
</dbReference>
<evidence type="ECO:0000313" key="4">
    <source>
        <dbReference type="EMBL" id="GLC49318.1"/>
    </source>
</evidence>
<dbReference type="InterPro" id="IPR011333">
    <property type="entry name" value="SKP1/BTB/POZ_sf"/>
</dbReference>